<keyword evidence="1" id="KW-0472">Membrane</keyword>
<dbReference type="AlphaFoldDB" id="A0A7N2LP14"/>
<dbReference type="InParanoid" id="A0A7N2LP14"/>
<dbReference type="EMBL" id="LRBV02000005">
    <property type="status" value="NOT_ANNOTATED_CDS"/>
    <property type="molecule type" value="Genomic_DNA"/>
</dbReference>
<dbReference type="EnsemblPlants" id="QL05p025907:mrna">
    <property type="protein sequence ID" value="QL05p025907:mrna:CDS:1"/>
    <property type="gene ID" value="QL05p025907"/>
</dbReference>
<keyword evidence="3" id="KW-1185">Reference proteome</keyword>
<name>A0A7N2LP14_QUELO</name>
<proteinExistence type="predicted"/>
<reference evidence="2 3" key="1">
    <citation type="journal article" date="2016" name="G3 (Bethesda)">
        <title>First Draft Assembly and Annotation of the Genome of a California Endemic Oak Quercus lobata Nee (Fagaceae).</title>
        <authorList>
            <person name="Sork V.L."/>
            <person name="Fitz-Gibbon S.T."/>
            <person name="Puiu D."/>
            <person name="Crepeau M."/>
            <person name="Gugger P.F."/>
            <person name="Sherman R."/>
            <person name="Stevens K."/>
            <person name="Langley C.H."/>
            <person name="Pellegrini M."/>
            <person name="Salzberg S.L."/>
        </authorList>
    </citation>
    <scope>NUCLEOTIDE SEQUENCE [LARGE SCALE GENOMIC DNA]</scope>
    <source>
        <strain evidence="2 3">cv. SW786</strain>
    </source>
</reference>
<keyword evidence="1" id="KW-0812">Transmembrane</keyword>
<evidence type="ECO:0000313" key="2">
    <source>
        <dbReference type="EnsemblPlants" id="QL05p025907:mrna:CDS:1"/>
    </source>
</evidence>
<dbReference type="Proteomes" id="UP000594261">
    <property type="component" value="Chromosome 5"/>
</dbReference>
<sequence>MEISLLRIAVSIVSVVVLITWAWRVLNGFWLKPKKLEKCLREQGLNGNSYRLFFGDLKEISKMTIQAKSKPINVFTHDIAPRVLPFIHQVVTNYGVFTTTLVFVI</sequence>
<evidence type="ECO:0008006" key="4">
    <source>
        <dbReference type="Google" id="ProtNLM"/>
    </source>
</evidence>
<keyword evidence="1" id="KW-1133">Transmembrane helix</keyword>
<organism evidence="2 3">
    <name type="scientific">Quercus lobata</name>
    <name type="common">Valley oak</name>
    <dbReference type="NCBI Taxonomy" id="97700"/>
    <lineage>
        <taxon>Eukaryota</taxon>
        <taxon>Viridiplantae</taxon>
        <taxon>Streptophyta</taxon>
        <taxon>Embryophyta</taxon>
        <taxon>Tracheophyta</taxon>
        <taxon>Spermatophyta</taxon>
        <taxon>Magnoliopsida</taxon>
        <taxon>eudicotyledons</taxon>
        <taxon>Gunneridae</taxon>
        <taxon>Pentapetalae</taxon>
        <taxon>rosids</taxon>
        <taxon>fabids</taxon>
        <taxon>Fagales</taxon>
        <taxon>Fagaceae</taxon>
        <taxon>Quercus</taxon>
    </lineage>
</organism>
<feature type="transmembrane region" description="Helical" evidence="1">
    <location>
        <begin position="6"/>
        <end position="26"/>
    </location>
</feature>
<dbReference type="Gramene" id="QL05p025907:mrna">
    <property type="protein sequence ID" value="QL05p025907:mrna:CDS:1"/>
    <property type="gene ID" value="QL05p025907"/>
</dbReference>
<protein>
    <recommendedName>
        <fullName evidence="4">Cytochrome P450</fullName>
    </recommendedName>
</protein>
<evidence type="ECO:0000313" key="3">
    <source>
        <dbReference type="Proteomes" id="UP000594261"/>
    </source>
</evidence>
<accession>A0A7N2LP14</accession>
<reference evidence="2" key="2">
    <citation type="submission" date="2021-01" db="UniProtKB">
        <authorList>
            <consortium name="EnsemblPlants"/>
        </authorList>
    </citation>
    <scope>IDENTIFICATION</scope>
</reference>
<evidence type="ECO:0000256" key="1">
    <source>
        <dbReference type="SAM" id="Phobius"/>
    </source>
</evidence>
<dbReference type="OMA" id="HWFITIC"/>